<sequence>MYDSDEDPERRRDKFARERRDDDRRGGSNNYSRYDNSQKRPPPRRDEYPSKRPREDGYEPSPRNGDETPVEESIYSGPLLTFKKFLLGQDDDITDEEALKKYNEYKAEHKKHQMERFFRSHKDEEWFRQKYNPEDVKKVREAQLANVNKRLEVFNELKESGQLDTFSLDYNNAEKVIRTMDALVVKLEGGSDEELKAVLTQKIEDESVAELKKEKTESSEEEKTATNDTEAEDGAIDEGNDKSSKVNIHKTCSVFLRNIPPSVTYEEIEALCKRSPGFLRLALSDGIAERKFYRRGWATFKRDVNIKEICWNLNSVRIRDTDLNGIINRDITRRIRTCNGISAHKTVAINDLKLAVKLVALYDKRLGLFNAADETPEDREKDIRMGVDLVAASTNPILKEIRHLVPDDALEEVSPEEAELLGIANSVPTNGNSDEKVKFERDEAILKALDLIVLYLRFVHSVDFYNHGHYSQEDAMPNRCGLLHVRGQPPSGAQFVNDESGNLVVPQKFIQDFIAGFNARIEKGLIEKEYVSEEEQEKLGKKDGAKEVEKFIEKNTVELAKDKWLCPLSGKKFKGPEFIRKHLQSKHEEKLEEVRVEADYFNNYIADAQRPMDVEPRLGPVARDVGSRDREYGRDREDDRHRNSTGGYGRDRAPPPSRHSAGGGGFGGGGRGGRYFDEQPRRDNRPQVSYRDLDAPEDIP</sequence>
<comment type="caution">
    <text evidence="9">The sequence shown here is derived from an EMBL/GenBank/DDBJ whole genome shotgun (WGS) entry which is preliminary data.</text>
</comment>
<protein>
    <recommendedName>
        <fullName evidence="3">Serrate RNA effector molecule homolog</fullName>
    </recommendedName>
    <alternativeName>
        <fullName evidence="5">Arsenite-resistance protein 2 homolog</fullName>
    </alternativeName>
</protein>
<evidence type="ECO:0000259" key="8">
    <source>
        <dbReference type="Pfam" id="PF12066"/>
    </source>
</evidence>
<feature type="compositionally biased region" description="Acidic residues" evidence="6">
    <location>
        <begin position="229"/>
        <end position="238"/>
    </location>
</feature>
<dbReference type="AlphaFoldDB" id="A0A8S1F3E2"/>
<feature type="region of interest" description="Disordered" evidence="6">
    <location>
        <begin position="615"/>
        <end position="700"/>
    </location>
</feature>
<keyword evidence="4" id="KW-0539">Nucleus</keyword>
<dbReference type="EMBL" id="CADEPM010000006">
    <property type="protein sequence ID" value="CAB3407325.1"/>
    <property type="molecule type" value="Genomic_DNA"/>
</dbReference>
<dbReference type="Pfam" id="PF12066">
    <property type="entry name" value="SERRATE_Ars2_N"/>
    <property type="match status" value="1"/>
</dbReference>
<feature type="compositionally biased region" description="Basic and acidic residues" evidence="6">
    <location>
        <begin position="625"/>
        <end position="642"/>
    </location>
</feature>
<dbReference type="PANTHER" id="PTHR13165:SF0">
    <property type="entry name" value="SERRATE RNA EFFECTOR MOLECULE HOMOLOG"/>
    <property type="match status" value="1"/>
</dbReference>
<evidence type="ECO:0000313" key="9">
    <source>
        <dbReference type="EMBL" id="CAB3407325.1"/>
    </source>
</evidence>
<evidence type="ECO:0000256" key="4">
    <source>
        <dbReference type="ARBA" id="ARBA00023242"/>
    </source>
</evidence>
<evidence type="ECO:0000256" key="5">
    <source>
        <dbReference type="ARBA" id="ARBA00030701"/>
    </source>
</evidence>
<feature type="domain" description="SERRATE/Ars2 C-terminal" evidence="7">
    <location>
        <begin position="487"/>
        <end position="681"/>
    </location>
</feature>
<feature type="region of interest" description="Disordered" evidence="6">
    <location>
        <begin position="1"/>
        <end position="75"/>
    </location>
</feature>
<name>A0A8S1F3E2_9PELO</name>
<dbReference type="InterPro" id="IPR021933">
    <property type="entry name" value="SERRATE/Ars2_N"/>
</dbReference>
<dbReference type="Proteomes" id="UP000494206">
    <property type="component" value="Unassembled WGS sequence"/>
</dbReference>
<evidence type="ECO:0000256" key="3">
    <source>
        <dbReference type="ARBA" id="ARBA00017364"/>
    </source>
</evidence>
<dbReference type="InterPro" id="IPR039727">
    <property type="entry name" value="SE/Ars2"/>
</dbReference>
<comment type="similarity">
    <text evidence="2">Belongs to the ARS2 family.</text>
</comment>
<dbReference type="Pfam" id="PF04959">
    <property type="entry name" value="ARS2"/>
    <property type="match status" value="1"/>
</dbReference>
<organism evidence="9 10">
    <name type="scientific">Caenorhabditis bovis</name>
    <dbReference type="NCBI Taxonomy" id="2654633"/>
    <lineage>
        <taxon>Eukaryota</taxon>
        <taxon>Metazoa</taxon>
        <taxon>Ecdysozoa</taxon>
        <taxon>Nematoda</taxon>
        <taxon>Chromadorea</taxon>
        <taxon>Rhabditida</taxon>
        <taxon>Rhabditina</taxon>
        <taxon>Rhabditomorpha</taxon>
        <taxon>Rhabditoidea</taxon>
        <taxon>Rhabditidae</taxon>
        <taxon>Peloderinae</taxon>
        <taxon>Caenorhabditis</taxon>
    </lineage>
</organism>
<evidence type="ECO:0000256" key="2">
    <source>
        <dbReference type="ARBA" id="ARBA00005407"/>
    </source>
</evidence>
<feature type="region of interest" description="Disordered" evidence="6">
    <location>
        <begin position="209"/>
        <end position="242"/>
    </location>
</feature>
<evidence type="ECO:0000313" key="10">
    <source>
        <dbReference type="Proteomes" id="UP000494206"/>
    </source>
</evidence>
<feature type="compositionally biased region" description="Basic and acidic residues" evidence="6">
    <location>
        <begin position="8"/>
        <end position="26"/>
    </location>
</feature>
<dbReference type="InterPro" id="IPR007042">
    <property type="entry name" value="SERRATE/Ars2_C"/>
</dbReference>
<feature type="compositionally biased region" description="Basic and acidic residues" evidence="6">
    <location>
        <begin position="43"/>
        <end position="57"/>
    </location>
</feature>
<evidence type="ECO:0000259" key="7">
    <source>
        <dbReference type="Pfam" id="PF04959"/>
    </source>
</evidence>
<evidence type="ECO:0000256" key="6">
    <source>
        <dbReference type="SAM" id="MobiDB-lite"/>
    </source>
</evidence>
<feature type="domain" description="SERRATE/Ars2 N-terminal" evidence="8">
    <location>
        <begin position="83"/>
        <end position="191"/>
    </location>
</feature>
<dbReference type="GO" id="GO:0016604">
    <property type="term" value="C:nuclear body"/>
    <property type="evidence" value="ECO:0007669"/>
    <property type="project" value="TreeGrafter"/>
</dbReference>
<accession>A0A8S1F3E2</accession>
<feature type="compositionally biased region" description="Basic and acidic residues" evidence="6">
    <location>
        <begin position="209"/>
        <end position="225"/>
    </location>
</feature>
<feature type="compositionally biased region" description="Gly residues" evidence="6">
    <location>
        <begin position="661"/>
        <end position="673"/>
    </location>
</feature>
<keyword evidence="10" id="KW-1185">Reference proteome</keyword>
<dbReference type="OrthoDB" id="342064at2759"/>
<dbReference type="GO" id="GO:0031053">
    <property type="term" value="P:primary miRNA processing"/>
    <property type="evidence" value="ECO:0007669"/>
    <property type="project" value="TreeGrafter"/>
</dbReference>
<reference evidence="9 10" key="1">
    <citation type="submission" date="2020-04" db="EMBL/GenBank/DDBJ databases">
        <authorList>
            <person name="Laetsch R D."/>
            <person name="Stevens L."/>
            <person name="Kumar S."/>
            <person name="Blaxter L. M."/>
        </authorList>
    </citation>
    <scope>NUCLEOTIDE SEQUENCE [LARGE SCALE GENOMIC DNA]</scope>
</reference>
<gene>
    <name evidence="9" type="ORF">CBOVIS_LOCUS9272</name>
</gene>
<comment type="subcellular location">
    <subcellularLocation>
        <location evidence="1">Nucleus</location>
    </subcellularLocation>
</comment>
<dbReference type="PANTHER" id="PTHR13165">
    <property type="entry name" value="ARSENITE-RESISTANCE PROTEIN 2"/>
    <property type="match status" value="1"/>
</dbReference>
<feature type="compositionally biased region" description="Basic and acidic residues" evidence="6">
    <location>
        <begin position="674"/>
        <end position="685"/>
    </location>
</feature>
<proteinExistence type="inferred from homology"/>
<evidence type="ECO:0000256" key="1">
    <source>
        <dbReference type="ARBA" id="ARBA00004123"/>
    </source>
</evidence>